<dbReference type="EMBL" id="CP097562">
    <property type="protein sequence ID" value="USF23543.1"/>
    <property type="molecule type" value="Genomic_DNA"/>
</dbReference>
<feature type="transmembrane region" description="Helical" evidence="1">
    <location>
        <begin position="7"/>
        <end position="33"/>
    </location>
</feature>
<sequence length="175" mass="20327">MKNRKKIIFNIVFFLILFPPALAMWLLLFFVVIDNSDAIDGIDYGPQLSEKTVLSLFDNLSNLAITGHADFKDDKFCLKFCKDTESYRCDSFKNEAIAYIAYKNNFLGLIKNDYEDGSYYDPLVKYPQTFYYDTIDNCTKYYEISYNPKLNKALCIDGNISRINPFSAKIIRTNK</sequence>
<proteinExistence type="predicted"/>
<keyword evidence="1" id="KW-0472">Membrane</keyword>
<dbReference type="RefSeq" id="WP_076654001.1">
    <property type="nucleotide sequence ID" value="NZ_CP097562.1"/>
</dbReference>
<protein>
    <submittedName>
        <fullName evidence="2">Uncharacterized protein</fullName>
    </submittedName>
</protein>
<dbReference type="KEGG" id="msch:N508_000607"/>
<reference evidence="2" key="3">
    <citation type="submission" date="2022-06" db="EMBL/GenBank/DDBJ databases">
        <title>Resources to Facilitate Use of the Altered Schaedler Flora (ASF) Mouse Model to Study Microbiome Function.</title>
        <authorList>
            <person name="Proctor A."/>
            <person name="Parvinroo S."/>
            <person name="Richie T."/>
            <person name="Jia X."/>
            <person name="Lee S.T.M."/>
            <person name="Karp P.D."/>
            <person name="Paley S."/>
            <person name="Kostic A.D."/>
            <person name="Pierre J.F."/>
            <person name="Wannemuehler M.J."/>
            <person name="Phillips G.J."/>
        </authorList>
    </citation>
    <scope>NUCLEOTIDE SEQUENCE</scope>
    <source>
        <strain evidence="2">ASF457</strain>
    </source>
</reference>
<keyword evidence="3" id="KW-1185">Reference proteome</keyword>
<dbReference type="Proteomes" id="UP000017429">
    <property type="component" value="Chromosome"/>
</dbReference>
<keyword evidence="1" id="KW-0812">Transmembrane</keyword>
<evidence type="ECO:0000256" key="1">
    <source>
        <dbReference type="SAM" id="Phobius"/>
    </source>
</evidence>
<name>A0AA97LNB7_9BACT</name>
<dbReference type="AlphaFoldDB" id="A0AA97LNB7"/>
<accession>A0AA97LNB7</accession>
<reference evidence="2" key="1">
    <citation type="journal article" date="2014" name="Genome Announc.">
        <title>Draft genome sequences of the altered schaedler flora, a defined bacterial community from gnotobiotic mice.</title>
        <authorList>
            <person name="Wannemuehler M.J."/>
            <person name="Overstreet A.M."/>
            <person name="Ward D.V."/>
            <person name="Phillips G.J."/>
        </authorList>
    </citation>
    <scope>NUCLEOTIDE SEQUENCE</scope>
    <source>
        <strain evidence="2">ASF457</strain>
    </source>
</reference>
<evidence type="ECO:0000313" key="3">
    <source>
        <dbReference type="Proteomes" id="UP000017429"/>
    </source>
</evidence>
<evidence type="ECO:0000313" key="2">
    <source>
        <dbReference type="EMBL" id="USF23543.1"/>
    </source>
</evidence>
<reference evidence="2" key="2">
    <citation type="submission" date="2022-05" db="EMBL/GenBank/DDBJ databases">
        <authorList>
            <person name="Proctor A.L."/>
            <person name="Phillips G.J."/>
            <person name="Wannemuehler M.J."/>
        </authorList>
    </citation>
    <scope>NUCLEOTIDE SEQUENCE</scope>
    <source>
        <strain evidence="2">ASF457</strain>
    </source>
</reference>
<organism evidence="2 3">
    <name type="scientific">Mucispirillum schaedleri ASF457</name>
    <dbReference type="NCBI Taxonomy" id="1379858"/>
    <lineage>
        <taxon>Bacteria</taxon>
        <taxon>Pseudomonadati</taxon>
        <taxon>Deferribacterota</taxon>
        <taxon>Deferribacteres</taxon>
        <taxon>Deferribacterales</taxon>
        <taxon>Mucispirillaceae</taxon>
        <taxon>Mucispirillum</taxon>
    </lineage>
</organism>
<gene>
    <name evidence="2" type="ORF">N508_000607</name>
</gene>
<keyword evidence="1" id="KW-1133">Transmembrane helix</keyword>